<dbReference type="EMBL" id="JACDZE010000004">
    <property type="protein sequence ID" value="MBA5630491.1"/>
    <property type="molecule type" value="Genomic_DNA"/>
</dbReference>
<accession>A0A838ZU52</accession>
<evidence type="ECO:0000313" key="1">
    <source>
        <dbReference type="EMBL" id="MBA5630491.1"/>
    </source>
</evidence>
<comment type="caution">
    <text evidence="1">The sequence shown here is derived from an EMBL/GenBank/DDBJ whole genome shotgun (WGS) entry which is preliminary data.</text>
</comment>
<dbReference type="AlphaFoldDB" id="A0A838ZU52"/>
<dbReference type="Proteomes" id="UP000552241">
    <property type="component" value="Unassembled WGS sequence"/>
</dbReference>
<dbReference type="Pfam" id="PF18939">
    <property type="entry name" value="DUF5686"/>
    <property type="match status" value="1"/>
</dbReference>
<gene>
    <name evidence="1" type="ORF">HU137_11965</name>
</gene>
<dbReference type="RefSeq" id="WP_182044084.1">
    <property type="nucleotide sequence ID" value="NZ_JACDZE010000004.1"/>
</dbReference>
<proteinExistence type="predicted"/>
<evidence type="ECO:0008006" key="3">
    <source>
        <dbReference type="Google" id="ProtNLM"/>
    </source>
</evidence>
<name>A0A838ZU52_9FLAO</name>
<protein>
    <recommendedName>
        <fullName evidence="3">CarboxypepD_reg-like domain-containing protein</fullName>
    </recommendedName>
</protein>
<reference evidence="1 2" key="1">
    <citation type="submission" date="2020-07" db="EMBL/GenBank/DDBJ databases">
        <title>Moheibacter lacus sp. nov., a member of the family Flavobacteriaceae isolated from freshwater lake sediment.</title>
        <authorList>
            <person name="Liu Y."/>
        </authorList>
    </citation>
    <scope>NUCLEOTIDE SEQUENCE [LARGE SCALE GENOMIC DNA]</scope>
    <source>
        <strain evidence="1 2">BDHS18</strain>
    </source>
</reference>
<keyword evidence="2" id="KW-1185">Reference proteome</keyword>
<evidence type="ECO:0000313" key="2">
    <source>
        <dbReference type="Proteomes" id="UP000552241"/>
    </source>
</evidence>
<dbReference type="InterPro" id="IPR043741">
    <property type="entry name" value="DUF5686"/>
</dbReference>
<organism evidence="1 2">
    <name type="scientific">Moheibacter lacus</name>
    <dbReference type="NCBI Taxonomy" id="2745851"/>
    <lineage>
        <taxon>Bacteria</taxon>
        <taxon>Pseudomonadati</taxon>
        <taxon>Bacteroidota</taxon>
        <taxon>Flavobacteriia</taxon>
        <taxon>Flavobacteriales</taxon>
        <taxon>Weeksellaceae</taxon>
        <taxon>Moheibacter</taxon>
    </lineage>
</organism>
<sequence>MNKPIFLLLFLLSFLLYSQTKITVMDGFMEDQPMESVVILSENNIELGKTNSKGIFMVPAEVNLVKIYFEGYEEKKLYVYGRDLVVQLNPITVHLTSTKITNDDSEAKRIIRSVIQNRKKNSLENLKSYEFKSYSKFLVTANKDSMPYIMMPKNENDSSYNDVRRLLDKSHLMLGERAMDHKFSQKLGEKNVVKATRISGTKIPLYEFVAMQPISYTFDEEKFNFFLREFVNPVSNSGLNEYRFRISDEETYEGKEIVVISFFPQKRIPNKPQIKGNVWIDKQKKAIAKFYAENLSDTNVAELEVDWTNYRDYWFPKQQRFRMDGGAISYPSVKDTVLADGTIRLDTIKKKEKVWLHLTTTFKDIVSPKEFDAKEFRGYTNEIDLNSMENSDETLEMYREDSLTEMEQNTYVKIDSIGEKYKMDRNIRLLRIIGSGGKYSIGKFDLDLTRLFDYNDFEGFRIGAGGATNYKLSDDFSLNGYVAYGFRDEKFKFGGGVDWFVNKPYSGKIFAGYEQDVEPSGRNPIPLQNNYLRFINGTLTNIYNDYFFSYRKVKAGYQQDLFQNVTFSISGIYNEKTAEFAYQYLNNRPDEKFLSFDTELALRWAPKDKNVRTPFGKVTISSGMPVFYLTLTQGWNVFNADYTPTKLDFTYLDNYQTFLGQTDVQVRTGAVFGETPIMNMFEGMGNAKRGDQIFKHFGVAGLNNFETMLPGEFYSDKYFMFHLSHKIAGFKFLNREVFPEFIYRGLIGDMKNPSNHQNISFQTPDKYYQEAGLEFNQLIYGVFGVGTYYRFGTYAHDTFDQNFFLKLTLKLTFF</sequence>